<evidence type="ECO:0000313" key="7">
    <source>
        <dbReference type="EMBL" id="WFD34774.1"/>
    </source>
</evidence>
<feature type="region of interest" description="Disordered" evidence="5">
    <location>
        <begin position="90"/>
        <end position="112"/>
    </location>
</feature>
<dbReference type="InterPro" id="IPR018957">
    <property type="entry name" value="Znf_C3HC4_RING-type"/>
</dbReference>
<reference evidence="7" key="1">
    <citation type="submission" date="2023-03" db="EMBL/GenBank/DDBJ databases">
        <title>Mating type loci evolution in Malassezia.</title>
        <authorList>
            <person name="Coelho M.A."/>
        </authorList>
    </citation>
    <scope>NUCLEOTIDE SEQUENCE</scope>
    <source>
        <strain evidence="7">CBS 11721</strain>
    </source>
</reference>
<dbReference type="Gene3D" id="3.30.40.10">
    <property type="entry name" value="Zinc/RING finger domain, C3HC4 (zinc finger)"/>
    <property type="match status" value="2"/>
</dbReference>
<keyword evidence="2 4" id="KW-0863">Zinc-finger</keyword>
<dbReference type="Pfam" id="PF00097">
    <property type="entry name" value="zf-C3HC4"/>
    <property type="match status" value="1"/>
</dbReference>
<dbReference type="AlphaFoldDB" id="A0AAF0EUF8"/>
<keyword evidence="8" id="KW-1185">Reference proteome</keyword>
<evidence type="ECO:0000259" key="6">
    <source>
        <dbReference type="PROSITE" id="PS50089"/>
    </source>
</evidence>
<feature type="compositionally biased region" description="Basic and acidic residues" evidence="5">
    <location>
        <begin position="90"/>
        <end position="101"/>
    </location>
</feature>
<dbReference type="GO" id="GO:0061630">
    <property type="term" value="F:ubiquitin protein ligase activity"/>
    <property type="evidence" value="ECO:0007669"/>
    <property type="project" value="InterPro"/>
</dbReference>
<evidence type="ECO:0000256" key="1">
    <source>
        <dbReference type="ARBA" id="ARBA00022723"/>
    </source>
</evidence>
<sequence>MLRDQWGSRRKRLGAENLRSFDACCLCLQRAQRPVCDSHGHLFCKECVLSDLITQKSNLAKADKQRAHAEKVRAEQAKEAERDAAAAKIADFEKGSKRAHTEEDEASKKRRRDGANPAFWLPALAPGVDMDEEQLRQFEANTPPRTPLCLATDKPHPLTSKQLVDIVLSVRKVGVEEQLFCPSCKKQFTASSHIHVIRGCGHAFCAPCATTLVKQPLDKGEAGSCPECSTDIPSWARHVVAIAREGTGYAGGGVSETATKGVAFQG</sequence>
<dbReference type="SMART" id="SM00184">
    <property type="entry name" value="RING"/>
    <property type="match status" value="2"/>
</dbReference>
<organism evidence="7 8">
    <name type="scientific">Malassezia cuniculi</name>
    <dbReference type="NCBI Taxonomy" id="948313"/>
    <lineage>
        <taxon>Eukaryota</taxon>
        <taxon>Fungi</taxon>
        <taxon>Dikarya</taxon>
        <taxon>Basidiomycota</taxon>
        <taxon>Ustilaginomycotina</taxon>
        <taxon>Malasseziomycetes</taxon>
        <taxon>Malasseziales</taxon>
        <taxon>Malasseziaceae</taxon>
        <taxon>Malassezia</taxon>
    </lineage>
</organism>
<dbReference type="PANTHER" id="PTHR13063">
    <property type="entry name" value="ENOS INTERACTING PROTEIN"/>
    <property type="match status" value="1"/>
</dbReference>
<evidence type="ECO:0000256" key="3">
    <source>
        <dbReference type="ARBA" id="ARBA00022833"/>
    </source>
</evidence>
<dbReference type="PROSITE" id="PS00518">
    <property type="entry name" value="ZF_RING_1"/>
    <property type="match status" value="1"/>
</dbReference>
<dbReference type="PROSITE" id="PS50089">
    <property type="entry name" value="ZF_RING_2"/>
    <property type="match status" value="1"/>
</dbReference>
<dbReference type="InterPro" id="IPR016818">
    <property type="entry name" value="NOSIP"/>
</dbReference>
<name>A0AAF0EUF8_9BASI</name>
<dbReference type="Proteomes" id="UP001219933">
    <property type="component" value="Chromosome 2"/>
</dbReference>
<dbReference type="GO" id="GO:0005634">
    <property type="term" value="C:nucleus"/>
    <property type="evidence" value="ECO:0007669"/>
    <property type="project" value="TreeGrafter"/>
</dbReference>
<accession>A0AAF0EUF8</accession>
<dbReference type="InterPro" id="IPR013083">
    <property type="entry name" value="Znf_RING/FYVE/PHD"/>
</dbReference>
<evidence type="ECO:0000256" key="4">
    <source>
        <dbReference type="PROSITE-ProRule" id="PRU00175"/>
    </source>
</evidence>
<dbReference type="PANTHER" id="PTHR13063:SF10">
    <property type="entry name" value="NITRIC OXIDE SYNTHASE-INTERACTING PROTEIN"/>
    <property type="match status" value="1"/>
</dbReference>
<evidence type="ECO:0000256" key="5">
    <source>
        <dbReference type="SAM" id="MobiDB-lite"/>
    </source>
</evidence>
<dbReference type="GO" id="GO:0008270">
    <property type="term" value="F:zinc ion binding"/>
    <property type="evidence" value="ECO:0007669"/>
    <property type="project" value="UniProtKB-KW"/>
</dbReference>
<proteinExistence type="predicted"/>
<dbReference type="SUPFAM" id="SSF57850">
    <property type="entry name" value="RING/U-box"/>
    <property type="match status" value="2"/>
</dbReference>
<dbReference type="InterPro" id="IPR017907">
    <property type="entry name" value="Znf_RING_CS"/>
</dbReference>
<dbReference type="EMBL" id="CP119878">
    <property type="protein sequence ID" value="WFD34774.1"/>
    <property type="molecule type" value="Genomic_DNA"/>
</dbReference>
<protein>
    <recommendedName>
        <fullName evidence="6">RING-type domain-containing protein</fullName>
    </recommendedName>
</protein>
<evidence type="ECO:0000313" key="8">
    <source>
        <dbReference type="Proteomes" id="UP001219933"/>
    </source>
</evidence>
<dbReference type="InterPro" id="IPR001841">
    <property type="entry name" value="Znf_RING"/>
</dbReference>
<evidence type="ECO:0000256" key="2">
    <source>
        <dbReference type="ARBA" id="ARBA00022771"/>
    </source>
</evidence>
<keyword evidence="3" id="KW-0862">Zinc</keyword>
<keyword evidence="1" id="KW-0479">Metal-binding</keyword>
<gene>
    <name evidence="7" type="ORF">MCUN1_001618</name>
</gene>
<feature type="domain" description="RING-type" evidence="6">
    <location>
        <begin position="181"/>
        <end position="229"/>
    </location>
</feature>